<protein>
    <submittedName>
        <fullName evidence="14">Ribosomal RNA large subunit methyltransferase Cfr</fullName>
        <ecNumber evidence="14">2.1.1.224</ecNumber>
    </submittedName>
</protein>
<dbReference type="GO" id="GO:0005737">
    <property type="term" value="C:cytoplasm"/>
    <property type="evidence" value="ECO:0007669"/>
    <property type="project" value="UniProtKB-SubCell"/>
</dbReference>
<name>A0A5C5XX72_9BACT</name>
<dbReference type="GO" id="GO:0008173">
    <property type="term" value="F:RNA methyltransferase activity"/>
    <property type="evidence" value="ECO:0007669"/>
    <property type="project" value="InterPro"/>
</dbReference>
<sequence length="387" mass="43044">MVSFSVASVRDSLSGDKTGIVNFSDRYFFPTASQNCSIVSAPISIFDAPALEKLRRQRRLDPQYVRVLRNRLFKQFQPDEVSLAGFPAREQVRCHTLELYRRVDSAVDGATKLLFRTAAGLLIESVVLRIASGRTTLCVSSQVGCAAACEFCATGKMGIARNLLPAEILDQVLQAGQLLAAEQSRLDNIVFMGMGEPFHNETNLWETLDALTAGDHFHRSPANILVSTVGVSDAMLRLAKRFPKVNLALSLHSVDQKTREQIMPLARRYPLTELRRVLGQCQQTQGREVMIEYLMLHKLNDAREQANHLVAWLGDLRAHVNLIPYNSIEDAPHLQASSPEKIAEFAGRLKAAGVKTTVRYSLGQDIAAACGQLVRKENRLREPSHRL</sequence>
<dbReference type="OrthoDB" id="9793973at2"/>
<evidence type="ECO:0000256" key="1">
    <source>
        <dbReference type="ARBA" id="ARBA00001966"/>
    </source>
</evidence>
<evidence type="ECO:0000256" key="5">
    <source>
        <dbReference type="ARBA" id="ARBA00022490"/>
    </source>
</evidence>
<evidence type="ECO:0000256" key="12">
    <source>
        <dbReference type="ARBA" id="ARBA00023157"/>
    </source>
</evidence>
<evidence type="ECO:0000256" key="3">
    <source>
        <dbReference type="ARBA" id="ARBA00007544"/>
    </source>
</evidence>
<dbReference type="PANTHER" id="PTHR30544">
    <property type="entry name" value="23S RRNA METHYLTRANSFERASE"/>
    <property type="match status" value="1"/>
</dbReference>
<keyword evidence="9" id="KW-0479">Metal-binding</keyword>
<comment type="cofactor">
    <cofactor evidence="1">
        <name>[4Fe-4S] cluster</name>
        <dbReference type="ChEBI" id="CHEBI:49883"/>
    </cofactor>
</comment>
<keyword evidence="5" id="KW-0963">Cytoplasm</keyword>
<keyword evidence="12" id="KW-1015">Disulfide bond</keyword>
<comment type="subcellular location">
    <subcellularLocation>
        <location evidence="2">Cytoplasm</location>
    </subcellularLocation>
</comment>
<reference evidence="14 15" key="1">
    <citation type="submission" date="2019-02" db="EMBL/GenBank/DDBJ databases">
        <title>Deep-cultivation of Planctomycetes and their phenomic and genomic characterization uncovers novel biology.</title>
        <authorList>
            <person name="Wiegand S."/>
            <person name="Jogler M."/>
            <person name="Boedeker C."/>
            <person name="Pinto D."/>
            <person name="Vollmers J."/>
            <person name="Rivas-Marin E."/>
            <person name="Kohn T."/>
            <person name="Peeters S.H."/>
            <person name="Heuer A."/>
            <person name="Rast P."/>
            <person name="Oberbeckmann S."/>
            <person name="Bunk B."/>
            <person name="Jeske O."/>
            <person name="Meyerdierks A."/>
            <person name="Storesund J.E."/>
            <person name="Kallscheuer N."/>
            <person name="Luecker S."/>
            <person name="Lage O.M."/>
            <person name="Pohl T."/>
            <person name="Merkel B.J."/>
            <person name="Hornburger P."/>
            <person name="Mueller R.-W."/>
            <person name="Bruemmer F."/>
            <person name="Labrenz M."/>
            <person name="Spormann A.M."/>
            <person name="Op Den Camp H."/>
            <person name="Overmann J."/>
            <person name="Amann R."/>
            <person name="Jetten M.S.M."/>
            <person name="Mascher T."/>
            <person name="Medema M.H."/>
            <person name="Devos D.P."/>
            <person name="Kaster A.-K."/>
            <person name="Ovreas L."/>
            <person name="Rohde M."/>
            <person name="Galperin M.Y."/>
            <person name="Jogler C."/>
        </authorList>
    </citation>
    <scope>NUCLEOTIDE SEQUENCE [LARGE SCALE GENOMIC DNA]</scope>
    <source>
        <strain evidence="14 15">CA85</strain>
    </source>
</reference>
<dbReference type="GO" id="GO:0051539">
    <property type="term" value="F:4 iron, 4 sulfur cluster binding"/>
    <property type="evidence" value="ECO:0007669"/>
    <property type="project" value="UniProtKB-KW"/>
</dbReference>
<dbReference type="InterPro" id="IPR007197">
    <property type="entry name" value="rSAM"/>
</dbReference>
<proteinExistence type="inferred from homology"/>
<dbReference type="GO" id="GO:0070475">
    <property type="term" value="P:rRNA base methylation"/>
    <property type="evidence" value="ECO:0007669"/>
    <property type="project" value="TreeGrafter"/>
</dbReference>
<keyword evidence="4" id="KW-0004">4Fe-4S</keyword>
<dbReference type="PANTHER" id="PTHR30544:SF5">
    <property type="entry name" value="RADICAL SAM CORE DOMAIN-CONTAINING PROTEIN"/>
    <property type="match status" value="1"/>
</dbReference>
<keyword evidence="15" id="KW-1185">Reference proteome</keyword>
<dbReference type="EMBL" id="SJPK01000004">
    <property type="protein sequence ID" value="TWT67139.1"/>
    <property type="molecule type" value="Genomic_DNA"/>
</dbReference>
<evidence type="ECO:0000256" key="10">
    <source>
        <dbReference type="ARBA" id="ARBA00023004"/>
    </source>
</evidence>
<keyword evidence="11" id="KW-0411">Iron-sulfur</keyword>
<comment type="similarity">
    <text evidence="3">Belongs to the radical SAM superfamily. RlmN family.</text>
</comment>
<organism evidence="14 15">
    <name type="scientific">Allorhodopirellula solitaria</name>
    <dbReference type="NCBI Taxonomy" id="2527987"/>
    <lineage>
        <taxon>Bacteria</taxon>
        <taxon>Pseudomonadati</taxon>
        <taxon>Planctomycetota</taxon>
        <taxon>Planctomycetia</taxon>
        <taxon>Pirellulales</taxon>
        <taxon>Pirellulaceae</taxon>
        <taxon>Allorhodopirellula</taxon>
    </lineage>
</organism>
<accession>A0A5C5XX72</accession>
<evidence type="ECO:0000256" key="11">
    <source>
        <dbReference type="ARBA" id="ARBA00023014"/>
    </source>
</evidence>
<dbReference type="SFLD" id="SFLDS00029">
    <property type="entry name" value="Radical_SAM"/>
    <property type="match status" value="1"/>
</dbReference>
<dbReference type="AlphaFoldDB" id="A0A5C5XX72"/>
<dbReference type="SUPFAM" id="SSF102114">
    <property type="entry name" value="Radical SAM enzymes"/>
    <property type="match status" value="1"/>
</dbReference>
<evidence type="ECO:0000256" key="9">
    <source>
        <dbReference type="ARBA" id="ARBA00022723"/>
    </source>
</evidence>
<evidence type="ECO:0000256" key="8">
    <source>
        <dbReference type="ARBA" id="ARBA00022691"/>
    </source>
</evidence>
<keyword evidence="8" id="KW-0949">S-adenosyl-L-methionine</keyword>
<evidence type="ECO:0000256" key="6">
    <source>
        <dbReference type="ARBA" id="ARBA00022603"/>
    </source>
</evidence>
<dbReference type="GO" id="GO:0046872">
    <property type="term" value="F:metal ion binding"/>
    <property type="evidence" value="ECO:0007669"/>
    <property type="project" value="UniProtKB-KW"/>
</dbReference>
<dbReference type="CDD" id="cd01335">
    <property type="entry name" value="Radical_SAM"/>
    <property type="match status" value="1"/>
</dbReference>
<dbReference type="Gene3D" id="3.20.20.70">
    <property type="entry name" value="Aldolase class I"/>
    <property type="match status" value="1"/>
</dbReference>
<comment type="caution">
    <text evidence="14">The sequence shown here is derived from an EMBL/GenBank/DDBJ whole genome shotgun (WGS) entry which is preliminary data.</text>
</comment>
<dbReference type="Pfam" id="PF04055">
    <property type="entry name" value="Radical_SAM"/>
    <property type="match status" value="1"/>
</dbReference>
<dbReference type="SFLD" id="SFLDG01062">
    <property type="entry name" value="methyltransferase_(Class_A)"/>
    <property type="match status" value="1"/>
</dbReference>
<evidence type="ECO:0000256" key="4">
    <source>
        <dbReference type="ARBA" id="ARBA00022485"/>
    </source>
</evidence>
<keyword evidence="6 14" id="KW-0489">Methyltransferase</keyword>
<dbReference type="InterPro" id="IPR058240">
    <property type="entry name" value="rSAM_sf"/>
</dbReference>
<feature type="domain" description="Radical SAM core" evidence="13">
    <location>
        <begin position="131"/>
        <end position="365"/>
    </location>
</feature>
<evidence type="ECO:0000313" key="15">
    <source>
        <dbReference type="Proteomes" id="UP000318053"/>
    </source>
</evidence>
<dbReference type="SFLD" id="SFLDF00275">
    <property type="entry name" value="adenosine_C2_methyltransferase"/>
    <property type="match status" value="1"/>
</dbReference>
<dbReference type="Proteomes" id="UP000318053">
    <property type="component" value="Unassembled WGS sequence"/>
</dbReference>
<dbReference type="EC" id="2.1.1.224" evidence="14"/>
<keyword evidence="7 14" id="KW-0808">Transferase</keyword>
<dbReference type="InterPro" id="IPR040072">
    <property type="entry name" value="Methyltransferase_A"/>
</dbReference>
<keyword evidence="10" id="KW-0408">Iron</keyword>
<gene>
    <name evidence="14" type="primary">cfr</name>
    <name evidence="14" type="ORF">CA85_19860</name>
</gene>
<dbReference type="InterPro" id="IPR004383">
    <property type="entry name" value="rRNA_lsu_MTrfase_RlmN/Cfr"/>
</dbReference>
<dbReference type="PROSITE" id="PS51918">
    <property type="entry name" value="RADICAL_SAM"/>
    <property type="match status" value="1"/>
</dbReference>
<dbReference type="InterPro" id="IPR013785">
    <property type="entry name" value="Aldolase_TIM"/>
</dbReference>
<evidence type="ECO:0000259" key="13">
    <source>
        <dbReference type="PROSITE" id="PS51918"/>
    </source>
</evidence>
<evidence type="ECO:0000256" key="7">
    <source>
        <dbReference type="ARBA" id="ARBA00022679"/>
    </source>
</evidence>
<evidence type="ECO:0000256" key="2">
    <source>
        <dbReference type="ARBA" id="ARBA00004496"/>
    </source>
</evidence>
<dbReference type="GO" id="GO:0030488">
    <property type="term" value="P:tRNA methylation"/>
    <property type="evidence" value="ECO:0007669"/>
    <property type="project" value="TreeGrafter"/>
</dbReference>
<evidence type="ECO:0000313" key="14">
    <source>
        <dbReference type="EMBL" id="TWT67139.1"/>
    </source>
</evidence>